<protein>
    <recommendedName>
        <fullName evidence="4">MFS transporter permease</fullName>
    </recommendedName>
</protein>
<evidence type="ECO:0000256" key="1">
    <source>
        <dbReference type="SAM" id="Phobius"/>
    </source>
</evidence>
<keyword evidence="1" id="KW-0472">Membrane</keyword>
<evidence type="ECO:0008006" key="4">
    <source>
        <dbReference type="Google" id="ProtNLM"/>
    </source>
</evidence>
<feature type="transmembrane region" description="Helical" evidence="1">
    <location>
        <begin position="95"/>
        <end position="113"/>
    </location>
</feature>
<reference evidence="2 3" key="1">
    <citation type="submission" date="2020-07" db="EMBL/GenBank/DDBJ databases">
        <title>Sequencing the genomes of 1000 actinobacteria strains.</title>
        <authorList>
            <person name="Klenk H.-P."/>
        </authorList>
    </citation>
    <scope>NUCLEOTIDE SEQUENCE [LARGE SCALE GENOMIC DNA]</scope>
    <source>
        <strain evidence="2 3">DSM 24662</strain>
    </source>
</reference>
<dbReference type="RefSeq" id="WP_179489869.1">
    <property type="nucleotide sequence ID" value="NZ_JACCBV010000001.1"/>
</dbReference>
<name>A0A7Y9GPL8_9MICO</name>
<keyword evidence="3" id="KW-1185">Reference proteome</keyword>
<feature type="transmembrane region" description="Helical" evidence="1">
    <location>
        <begin position="35"/>
        <end position="58"/>
    </location>
</feature>
<keyword evidence="1" id="KW-1133">Transmembrane helix</keyword>
<dbReference type="EMBL" id="JACCBV010000001">
    <property type="protein sequence ID" value="NYE20141.1"/>
    <property type="molecule type" value="Genomic_DNA"/>
</dbReference>
<dbReference type="Proteomes" id="UP000576969">
    <property type="component" value="Unassembled WGS sequence"/>
</dbReference>
<feature type="transmembrane region" description="Helical" evidence="1">
    <location>
        <begin position="7"/>
        <end position="29"/>
    </location>
</feature>
<keyword evidence="1" id="KW-0812">Transmembrane</keyword>
<proteinExistence type="predicted"/>
<organism evidence="2 3">
    <name type="scientific">Microbacterium immunditiarum</name>
    <dbReference type="NCBI Taxonomy" id="337480"/>
    <lineage>
        <taxon>Bacteria</taxon>
        <taxon>Bacillati</taxon>
        <taxon>Actinomycetota</taxon>
        <taxon>Actinomycetes</taxon>
        <taxon>Micrococcales</taxon>
        <taxon>Microbacteriaceae</taxon>
        <taxon>Microbacterium</taxon>
    </lineage>
</organism>
<sequence length="163" mass="18643">MWLRRAFYGWLIPAAFLLPLWLLVGWAVFDAGGWAFVWVLFIAIPSVFLGQLILTLLVRARGTVRAQRAVSWWDVGGFALWHVLTIALGFFNPAWWLPVFILTIVVAIGLFWLELWQLWREARPSGMVLHATDGMAYIPPPAPRVTTESVDEVIVITEKRTER</sequence>
<feature type="transmembrane region" description="Helical" evidence="1">
    <location>
        <begin position="70"/>
        <end position="89"/>
    </location>
</feature>
<gene>
    <name evidence="2" type="ORF">BJ991_002169</name>
</gene>
<evidence type="ECO:0000313" key="2">
    <source>
        <dbReference type="EMBL" id="NYE20141.1"/>
    </source>
</evidence>
<accession>A0A7Y9GPL8</accession>
<dbReference type="AlphaFoldDB" id="A0A7Y9GPL8"/>
<evidence type="ECO:0000313" key="3">
    <source>
        <dbReference type="Proteomes" id="UP000576969"/>
    </source>
</evidence>
<comment type="caution">
    <text evidence="2">The sequence shown here is derived from an EMBL/GenBank/DDBJ whole genome shotgun (WGS) entry which is preliminary data.</text>
</comment>